<dbReference type="GO" id="GO:0000155">
    <property type="term" value="F:phosphorelay sensor kinase activity"/>
    <property type="evidence" value="ECO:0007669"/>
    <property type="project" value="UniProtKB-UniRule"/>
</dbReference>
<dbReference type="GO" id="GO:0005524">
    <property type="term" value="F:ATP binding"/>
    <property type="evidence" value="ECO:0007669"/>
    <property type="project" value="UniProtKB-UniRule"/>
</dbReference>
<dbReference type="PROSITE" id="PS50885">
    <property type="entry name" value="HAMP"/>
    <property type="match status" value="1"/>
</dbReference>
<evidence type="ECO:0000256" key="10">
    <source>
        <dbReference type="ARBA" id="ARBA00022840"/>
    </source>
</evidence>
<proteinExistence type="predicted"/>
<dbReference type="GO" id="GO:0046983">
    <property type="term" value="F:protein dimerization activity"/>
    <property type="evidence" value="ECO:0007669"/>
    <property type="project" value="UniProtKB-UniRule"/>
</dbReference>
<keyword evidence="6 14" id="KW-0808">Transferase</keyword>
<evidence type="ECO:0000256" key="7">
    <source>
        <dbReference type="ARBA" id="ARBA00022692"/>
    </source>
</evidence>
<evidence type="ECO:0000313" key="18">
    <source>
        <dbReference type="EMBL" id="RNF77360.1"/>
    </source>
</evidence>
<evidence type="ECO:0000256" key="9">
    <source>
        <dbReference type="ARBA" id="ARBA00022777"/>
    </source>
</evidence>
<dbReference type="PANTHER" id="PTHR24421:SF10">
    <property type="entry name" value="NITRATE_NITRITE SENSOR PROTEIN NARQ"/>
    <property type="match status" value="1"/>
</dbReference>
<dbReference type="CDD" id="cd16917">
    <property type="entry name" value="HATPase_UhpB-NarQ-NarX-like"/>
    <property type="match status" value="1"/>
</dbReference>
<evidence type="ECO:0000256" key="14">
    <source>
        <dbReference type="PIRNR" id="PIRNR003167"/>
    </source>
</evidence>
<dbReference type="InterPro" id="IPR003594">
    <property type="entry name" value="HATPase_dom"/>
</dbReference>
<evidence type="ECO:0000256" key="15">
    <source>
        <dbReference type="SAM" id="Phobius"/>
    </source>
</evidence>
<dbReference type="PIRSF" id="PIRSF003167">
    <property type="entry name" value="STHK_NarX/NarQ"/>
    <property type="match status" value="1"/>
</dbReference>
<protein>
    <recommendedName>
        <fullName evidence="14">Sensor protein</fullName>
        <ecNumber evidence="14">2.7.13.3</ecNumber>
    </recommendedName>
</protein>
<dbReference type="InterPro" id="IPR005467">
    <property type="entry name" value="His_kinase_dom"/>
</dbReference>
<comment type="caution">
    <text evidence="18">The sequence shown here is derived from an EMBL/GenBank/DDBJ whole genome shotgun (WGS) entry which is preliminary data.</text>
</comment>
<dbReference type="SMART" id="SM00387">
    <property type="entry name" value="HATPase_c"/>
    <property type="match status" value="1"/>
</dbReference>
<evidence type="ECO:0000256" key="1">
    <source>
        <dbReference type="ARBA" id="ARBA00000085"/>
    </source>
</evidence>
<evidence type="ECO:0000256" key="2">
    <source>
        <dbReference type="ARBA" id="ARBA00004429"/>
    </source>
</evidence>
<evidence type="ECO:0000256" key="13">
    <source>
        <dbReference type="ARBA" id="ARBA00023136"/>
    </source>
</evidence>
<feature type="transmembrane region" description="Helical" evidence="15">
    <location>
        <begin position="12"/>
        <end position="37"/>
    </location>
</feature>
<dbReference type="PANTHER" id="PTHR24421">
    <property type="entry name" value="NITRATE/NITRITE SENSOR PROTEIN NARX-RELATED"/>
    <property type="match status" value="1"/>
</dbReference>
<dbReference type="PROSITE" id="PS50109">
    <property type="entry name" value="HIS_KIN"/>
    <property type="match status" value="1"/>
</dbReference>
<dbReference type="Gene3D" id="3.30.565.10">
    <property type="entry name" value="Histidine kinase-like ATPase, C-terminal domain"/>
    <property type="match status" value="1"/>
</dbReference>
<dbReference type="InterPro" id="IPR029095">
    <property type="entry name" value="NarX-like_N"/>
</dbReference>
<keyword evidence="11 15" id="KW-1133">Transmembrane helix</keyword>
<dbReference type="InterPro" id="IPR016380">
    <property type="entry name" value="Sig_transdc_His_kin_NarX/NarQ"/>
</dbReference>
<feature type="domain" description="Histidine kinase" evidence="16">
    <location>
        <begin position="394"/>
        <end position="590"/>
    </location>
</feature>
<dbReference type="Pfam" id="PF00672">
    <property type="entry name" value="HAMP"/>
    <property type="match status" value="1"/>
</dbReference>
<dbReference type="CDD" id="cd06225">
    <property type="entry name" value="HAMP"/>
    <property type="match status" value="1"/>
</dbReference>
<dbReference type="Gene3D" id="1.20.120.960">
    <property type="entry name" value="Histidine kinase NarX, sensor domain"/>
    <property type="match status" value="1"/>
</dbReference>
<name>A0A3M8SEX3_PSEPU</name>
<keyword evidence="12 14" id="KW-0902">Two-component regulatory system</keyword>
<keyword evidence="4 14" id="KW-0997">Cell inner membrane</keyword>
<keyword evidence="9 14" id="KW-0418">Kinase</keyword>
<dbReference type="AlphaFoldDB" id="A0A3M8SEX3"/>
<gene>
    <name evidence="18" type="ORF">EFK07_31105</name>
</gene>
<dbReference type="InterPro" id="IPR036890">
    <property type="entry name" value="HATPase_C_sf"/>
</dbReference>
<keyword evidence="8 14" id="KW-0547">Nucleotide-binding</keyword>
<evidence type="ECO:0000256" key="12">
    <source>
        <dbReference type="ARBA" id="ARBA00023012"/>
    </source>
</evidence>
<dbReference type="SUPFAM" id="SSF55781">
    <property type="entry name" value="GAF domain-like"/>
    <property type="match status" value="1"/>
</dbReference>
<evidence type="ECO:0000256" key="6">
    <source>
        <dbReference type="ARBA" id="ARBA00022679"/>
    </source>
</evidence>
<dbReference type="InterPro" id="IPR042295">
    <property type="entry name" value="NarX-like_N_sf"/>
</dbReference>
<dbReference type="SUPFAM" id="SSF158472">
    <property type="entry name" value="HAMP domain-like"/>
    <property type="match status" value="1"/>
</dbReference>
<keyword evidence="13 14" id="KW-0472">Membrane</keyword>
<evidence type="ECO:0000256" key="3">
    <source>
        <dbReference type="ARBA" id="ARBA00022475"/>
    </source>
</evidence>
<feature type="domain" description="HAMP" evidence="17">
    <location>
        <begin position="179"/>
        <end position="231"/>
    </location>
</feature>
<dbReference type="SUPFAM" id="SSF55874">
    <property type="entry name" value="ATPase domain of HSP90 chaperone/DNA topoisomerase II/histidine kinase"/>
    <property type="match status" value="1"/>
</dbReference>
<feature type="transmembrane region" description="Helical" evidence="15">
    <location>
        <begin position="157"/>
        <end position="175"/>
    </location>
</feature>
<comment type="catalytic activity">
    <reaction evidence="1 14">
        <text>ATP + protein L-histidine = ADP + protein N-phospho-L-histidine.</text>
        <dbReference type="EC" id="2.7.13.3"/>
    </reaction>
</comment>
<dbReference type="SMART" id="SM00304">
    <property type="entry name" value="HAMP"/>
    <property type="match status" value="1"/>
</dbReference>
<dbReference type="CDD" id="cd19408">
    <property type="entry name" value="NarX_NarQ_sensor"/>
    <property type="match status" value="1"/>
</dbReference>
<evidence type="ECO:0000256" key="8">
    <source>
        <dbReference type="ARBA" id="ARBA00022741"/>
    </source>
</evidence>
<keyword evidence="3 14" id="KW-1003">Cell membrane</keyword>
<organism evidence="18 19">
    <name type="scientific">Pseudomonas putida</name>
    <name type="common">Arthrobacter siderocapsulatus</name>
    <dbReference type="NCBI Taxonomy" id="303"/>
    <lineage>
        <taxon>Bacteria</taxon>
        <taxon>Pseudomonadati</taxon>
        <taxon>Pseudomonadota</taxon>
        <taxon>Gammaproteobacteria</taxon>
        <taxon>Pseudomonadales</taxon>
        <taxon>Pseudomonadaceae</taxon>
        <taxon>Pseudomonas</taxon>
    </lineage>
</organism>
<keyword evidence="7 15" id="KW-0812">Transmembrane</keyword>
<evidence type="ECO:0000259" key="16">
    <source>
        <dbReference type="PROSITE" id="PS50109"/>
    </source>
</evidence>
<sequence>MLDWFKGSLPARAGLAVILIATLAFCSAISAVLIAMVSEDDAAAINTAGSLRMATYRLNWRLEANADATTIAALRDDMQRRLDSNSLRHMIGDEPDDPVGHAFANIQRQWREQLLPALERGDRVTFQQQSEIFVGQLENFVMQLQKQSEKRQSWQQSIQGAALLMTVVILLVGMFELQNSVITPLQELVGATERFRAGDLDARIEYRSIDELGQMALSFNAMADAIEESHRTLESRVAEKTQNLAQSNAALELLYQSSRSIASSPANAEQLDELIDSFQQRLPGLRLTLCLKGDTQAPVEHLIALHGNESREICARSDCASCQRHTQPNGLDFIISSQGNSLGELCAHYEDGHTPRQWEQELIQALANLIGTSLSLERQREQDNRLLLLDERTTIARELHDSLAQALSYMKLQVSRLQTLIRRGESSEVLLQVSDELREGLNSAYRQLRELLTTFRLQIQDGGIEQALDDTAREFAERGNLRVLLHAEPLAFTLSATEQIHLLQIAREALSNCARHAQASQAWVHLRQCGENVELLVEDDGIGIDPAFDSRHHHGLNIMQERARSLGGNLALTPREPMGTRVRLLFCPEFLRQPTPEALS</sequence>
<dbReference type="EC" id="2.7.13.3" evidence="14"/>
<dbReference type="RefSeq" id="WP_123085899.1">
    <property type="nucleotide sequence ID" value="NZ_RJAI01000126.1"/>
</dbReference>
<dbReference type="InterPro" id="IPR003660">
    <property type="entry name" value="HAMP_dom"/>
</dbReference>
<dbReference type="EMBL" id="RJAI01000126">
    <property type="protein sequence ID" value="RNF77360.1"/>
    <property type="molecule type" value="Genomic_DNA"/>
</dbReference>
<reference evidence="18 19" key="1">
    <citation type="submission" date="2018-10" db="EMBL/GenBank/DDBJ databases">
        <title>An outbreak of IMP-63 producing strain in France.</title>
        <authorList>
            <person name="Bour M."/>
            <person name="Liapis E."/>
            <person name="Plesiat P."/>
        </authorList>
    </citation>
    <scope>NUCLEOTIDE SEQUENCE [LARGE SCALE GENOMIC DNA]</scope>
    <source>
        <strain evidence="18 19">12917</strain>
    </source>
</reference>
<dbReference type="GO" id="GO:0005886">
    <property type="term" value="C:plasma membrane"/>
    <property type="evidence" value="ECO:0007669"/>
    <property type="project" value="UniProtKB-SubCell"/>
</dbReference>
<keyword evidence="5" id="KW-0597">Phosphoprotein</keyword>
<dbReference type="Pfam" id="PF13675">
    <property type="entry name" value="PilJ"/>
    <property type="match status" value="1"/>
</dbReference>
<keyword evidence="10 14" id="KW-0067">ATP-binding</keyword>
<evidence type="ECO:0000256" key="11">
    <source>
        <dbReference type="ARBA" id="ARBA00022989"/>
    </source>
</evidence>
<dbReference type="InterPro" id="IPR011712">
    <property type="entry name" value="Sig_transdc_His_kin_sub3_dim/P"/>
</dbReference>
<evidence type="ECO:0000256" key="5">
    <source>
        <dbReference type="ARBA" id="ARBA00022553"/>
    </source>
</evidence>
<dbReference type="Gene3D" id="1.10.8.500">
    <property type="entry name" value="HAMP domain in histidine kinase"/>
    <property type="match status" value="1"/>
</dbReference>
<evidence type="ECO:0000259" key="17">
    <source>
        <dbReference type="PROSITE" id="PS50885"/>
    </source>
</evidence>
<dbReference type="Proteomes" id="UP000278162">
    <property type="component" value="Unassembled WGS sequence"/>
</dbReference>
<dbReference type="Pfam" id="PF07730">
    <property type="entry name" value="HisKA_3"/>
    <property type="match status" value="1"/>
</dbReference>
<dbReference type="Pfam" id="PF02518">
    <property type="entry name" value="HATPase_c"/>
    <property type="match status" value="1"/>
</dbReference>
<dbReference type="Gene3D" id="1.20.5.1930">
    <property type="match status" value="1"/>
</dbReference>
<accession>A0A3M8SEX3</accession>
<evidence type="ECO:0000256" key="4">
    <source>
        <dbReference type="ARBA" id="ARBA00022519"/>
    </source>
</evidence>
<dbReference type="InterPro" id="IPR050482">
    <property type="entry name" value="Sensor_HK_TwoCompSys"/>
</dbReference>
<evidence type="ECO:0000313" key="19">
    <source>
        <dbReference type="Proteomes" id="UP000278162"/>
    </source>
</evidence>
<comment type="subcellular location">
    <subcellularLocation>
        <location evidence="2">Cell inner membrane</location>
        <topology evidence="2">Multi-pass membrane protein</topology>
    </subcellularLocation>
</comment>